<dbReference type="InterPro" id="IPR011990">
    <property type="entry name" value="TPR-like_helical_dom_sf"/>
</dbReference>
<evidence type="ECO:0000313" key="2">
    <source>
        <dbReference type="Proteomes" id="UP001055439"/>
    </source>
</evidence>
<sequence>MELTDSGYPPCIRPNRLRRCLPPLGLPLPLPRRLSAAPTATPAEPITAVAALSLLRSEKDPARVLSICRAAALSPNSHPDRTALSLAVSSLSAAGSPTSVRSLLDGLLSSTSAAVARPHVIVLFGQAGMLPDALRTFEASQTPSVRSLNALLFACILSKKHAEMLLFRLGGDGSDENKAKFDDFQRCVCWILPRAVI</sequence>
<dbReference type="AlphaFoldDB" id="A0A9E7ERL4"/>
<keyword evidence="2" id="KW-1185">Reference proteome</keyword>
<gene>
    <name evidence="1" type="ORF">MUK42_19082</name>
</gene>
<dbReference type="Gene3D" id="1.25.40.10">
    <property type="entry name" value="Tetratricopeptide repeat domain"/>
    <property type="match status" value="1"/>
</dbReference>
<reference evidence="1" key="1">
    <citation type="submission" date="2022-05" db="EMBL/GenBank/DDBJ databases">
        <title>The Musa troglodytarum L. genome provides insights into the mechanism of non-climacteric behaviour and enrichment of carotenoids.</title>
        <authorList>
            <person name="Wang J."/>
        </authorList>
    </citation>
    <scope>NUCLEOTIDE SEQUENCE</scope>
    <source>
        <tissue evidence="1">Leaf</tissue>
    </source>
</reference>
<name>A0A9E7ERL4_9LILI</name>
<proteinExistence type="predicted"/>
<evidence type="ECO:0000313" key="1">
    <source>
        <dbReference type="EMBL" id="URD81365.1"/>
    </source>
</evidence>
<dbReference type="OrthoDB" id="185373at2759"/>
<dbReference type="Proteomes" id="UP001055439">
    <property type="component" value="Chromosome 10"/>
</dbReference>
<protein>
    <submittedName>
        <fullName evidence="1">Pentatricopeptide repeat-containing protein</fullName>
    </submittedName>
</protein>
<dbReference type="EMBL" id="CP097503">
    <property type="protein sequence ID" value="URD81365.1"/>
    <property type="molecule type" value="Genomic_DNA"/>
</dbReference>
<organism evidence="1 2">
    <name type="scientific">Musa troglodytarum</name>
    <name type="common">fe'i banana</name>
    <dbReference type="NCBI Taxonomy" id="320322"/>
    <lineage>
        <taxon>Eukaryota</taxon>
        <taxon>Viridiplantae</taxon>
        <taxon>Streptophyta</taxon>
        <taxon>Embryophyta</taxon>
        <taxon>Tracheophyta</taxon>
        <taxon>Spermatophyta</taxon>
        <taxon>Magnoliopsida</taxon>
        <taxon>Liliopsida</taxon>
        <taxon>Zingiberales</taxon>
        <taxon>Musaceae</taxon>
        <taxon>Musa</taxon>
    </lineage>
</organism>
<accession>A0A9E7ERL4</accession>